<name>A0A9J6ASV3_SOLCO</name>
<evidence type="ECO:0000313" key="1">
    <source>
        <dbReference type="EMBL" id="KAG5627468.1"/>
    </source>
</evidence>
<organism evidence="1 2">
    <name type="scientific">Solanum commersonii</name>
    <name type="common">Commerson's wild potato</name>
    <name type="synonym">Commerson's nightshade</name>
    <dbReference type="NCBI Taxonomy" id="4109"/>
    <lineage>
        <taxon>Eukaryota</taxon>
        <taxon>Viridiplantae</taxon>
        <taxon>Streptophyta</taxon>
        <taxon>Embryophyta</taxon>
        <taxon>Tracheophyta</taxon>
        <taxon>Spermatophyta</taxon>
        <taxon>Magnoliopsida</taxon>
        <taxon>eudicotyledons</taxon>
        <taxon>Gunneridae</taxon>
        <taxon>Pentapetalae</taxon>
        <taxon>asterids</taxon>
        <taxon>lamiids</taxon>
        <taxon>Solanales</taxon>
        <taxon>Solanaceae</taxon>
        <taxon>Solanoideae</taxon>
        <taxon>Solaneae</taxon>
        <taxon>Solanum</taxon>
    </lineage>
</organism>
<protein>
    <submittedName>
        <fullName evidence="1">Uncharacterized protein</fullName>
    </submittedName>
</protein>
<dbReference type="AlphaFoldDB" id="A0A9J6ASV3"/>
<dbReference type="OrthoDB" id="1727818at2759"/>
<keyword evidence="2" id="KW-1185">Reference proteome</keyword>
<accession>A0A9J6ASV3</accession>
<proteinExistence type="predicted"/>
<evidence type="ECO:0000313" key="2">
    <source>
        <dbReference type="Proteomes" id="UP000824120"/>
    </source>
</evidence>
<comment type="caution">
    <text evidence="1">The sequence shown here is derived from an EMBL/GenBank/DDBJ whole genome shotgun (WGS) entry which is preliminary data.</text>
</comment>
<dbReference type="Proteomes" id="UP000824120">
    <property type="component" value="Chromosome 2"/>
</dbReference>
<gene>
    <name evidence="1" type="ORF">H5410_012686</name>
</gene>
<reference evidence="1 2" key="1">
    <citation type="submission" date="2020-09" db="EMBL/GenBank/DDBJ databases">
        <title>De no assembly of potato wild relative species, Solanum commersonii.</title>
        <authorList>
            <person name="Cho K."/>
        </authorList>
    </citation>
    <scope>NUCLEOTIDE SEQUENCE [LARGE SCALE GENOMIC DNA]</scope>
    <source>
        <strain evidence="1">LZ3.2</strain>
        <tissue evidence="1">Leaf</tissue>
    </source>
</reference>
<dbReference type="EMBL" id="JACXVP010000002">
    <property type="protein sequence ID" value="KAG5627468.1"/>
    <property type="molecule type" value="Genomic_DNA"/>
</dbReference>
<sequence>MVVEIQFGRSSSMEGTHLTQVRSGRDNVRIKVGRGNKALFWKEDELVKEALETNNHLFLHCKVTTQVRALFTNLASLIELYRTYIGPTKLLGRRGGSKSQRRWWRQHTCIRGSFEEERNKEFL</sequence>